<reference evidence="8" key="3">
    <citation type="submission" date="2015-06" db="UniProtKB">
        <authorList>
            <consortium name="EnsemblMetazoa"/>
        </authorList>
    </citation>
    <scope>IDENTIFICATION</scope>
</reference>
<keyword evidence="2 5" id="KW-0645">Protease</keyword>
<dbReference type="AlphaFoldDB" id="R7U0Y8"/>
<evidence type="ECO:0000256" key="3">
    <source>
        <dbReference type="ARBA" id="ARBA00022801"/>
    </source>
</evidence>
<dbReference type="SUPFAM" id="SSF52743">
    <property type="entry name" value="Subtilisin-like"/>
    <property type="match status" value="1"/>
</dbReference>
<dbReference type="PROSITE" id="PS00136">
    <property type="entry name" value="SUBTILASE_ASP"/>
    <property type="match status" value="1"/>
</dbReference>
<dbReference type="HOGENOM" id="CLU_011263_6_0_1"/>
<evidence type="ECO:0000313" key="7">
    <source>
        <dbReference type="EMBL" id="ELT99674.1"/>
    </source>
</evidence>
<dbReference type="GO" id="GO:0005615">
    <property type="term" value="C:extracellular space"/>
    <property type="evidence" value="ECO:0007669"/>
    <property type="project" value="TreeGrafter"/>
</dbReference>
<dbReference type="PANTHER" id="PTHR43806">
    <property type="entry name" value="PEPTIDASE S8"/>
    <property type="match status" value="1"/>
</dbReference>
<dbReference type="InterPro" id="IPR034193">
    <property type="entry name" value="PCSK9_ProteinaseK-like"/>
</dbReference>
<dbReference type="CDD" id="cd04077">
    <property type="entry name" value="Peptidases_S8_PCSK9_ProteinaseK_like"/>
    <property type="match status" value="1"/>
</dbReference>
<dbReference type="InterPro" id="IPR050131">
    <property type="entry name" value="Peptidase_S8_subtilisin-like"/>
</dbReference>
<reference evidence="7 9" key="2">
    <citation type="journal article" date="2013" name="Nature">
        <title>Insights into bilaterian evolution from three spiralian genomes.</title>
        <authorList>
            <person name="Simakov O."/>
            <person name="Marletaz F."/>
            <person name="Cho S.J."/>
            <person name="Edsinger-Gonzales E."/>
            <person name="Havlak P."/>
            <person name="Hellsten U."/>
            <person name="Kuo D.H."/>
            <person name="Larsson T."/>
            <person name="Lv J."/>
            <person name="Arendt D."/>
            <person name="Savage R."/>
            <person name="Osoegawa K."/>
            <person name="de Jong P."/>
            <person name="Grimwood J."/>
            <person name="Chapman J.A."/>
            <person name="Shapiro H."/>
            <person name="Aerts A."/>
            <person name="Otillar R.P."/>
            <person name="Terry A.Y."/>
            <person name="Boore J.L."/>
            <person name="Grigoriev I.V."/>
            <person name="Lindberg D.R."/>
            <person name="Seaver E.C."/>
            <person name="Weisblat D.A."/>
            <person name="Putnam N.H."/>
            <person name="Rokhsar D.S."/>
        </authorList>
    </citation>
    <scope>NUCLEOTIDE SEQUENCE</scope>
    <source>
        <strain evidence="7 9">I ESC-2004</strain>
    </source>
</reference>
<dbReference type="PROSITE" id="PS00137">
    <property type="entry name" value="SUBTILASE_HIS"/>
    <property type="match status" value="1"/>
</dbReference>
<dbReference type="GO" id="GO:0004252">
    <property type="term" value="F:serine-type endopeptidase activity"/>
    <property type="evidence" value="ECO:0007669"/>
    <property type="project" value="UniProtKB-UniRule"/>
</dbReference>
<dbReference type="FunFam" id="3.40.50.200:FF:000007">
    <property type="entry name" value="Subtilisin-like serine protease"/>
    <property type="match status" value="1"/>
</dbReference>
<evidence type="ECO:0000256" key="2">
    <source>
        <dbReference type="ARBA" id="ARBA00022670"/>
    </source>
</evidence>
<feature type="active site" description="Charge relay system" evidence="5">
    <location>
        <position position="225"/>
    </location>
</feature>
<gene>
    <name evidence="7" type="ORF">CAPTEDRAFT_83747</name>
</gene>
<accession>R7U0Y8</accession>
<keyword evidence="3 5" id="KW-0378">Hydrolase</keyword>
<dbReference type="InterPro" id="IPR022398">
    <property type="entry name" value="Peptidase_S8_His-AS"/>
</dbReference>
<name>R7U0Y8_CAPTE</name>
<evidence type="ECO:0000259" key="6">
    <source>
        <dbReference type="Pfam" id="PF00082"/>
    </source>
</evidence>
<evidence type="ECO:0000256" key="1">
    <source>
        <dbReference type="ARBA" id="ARBA00011073"/>
    </source>
</evidence>
<organism evidence="7">
    <name type="scientific">Capitella teleta</name>
    <name type="common">Polychaete worm</name>
    <dbReference type="NCBI Taxonomy" id="283909"/>
    <lineage>
        <taxon>Eukaryota</taxon>
        <taxon>Metazoa</taxon>
        <taxon>Spiralia</taxon>
        <taxon>Lophotrochozoa</taxon>
        <taxon>Annelida</taxon>
        <taxon>Polychaeta</taxon>
        <taxon>Sedentaria</taxon>
        <taxon>Scolecida</taxon>
        <taxon>Capitellidae</taxon>
        <taxon>Capitella</taxon>
    </lineage>
</organism>
<evidence type="ECO:0000313" key="8">
    <source>
        <dbReference type="EnsemblMetazoa" id="CapteP83747"/>
    </source>
</evidence>
<protein>
    <recommendedName>
        <fullName evidence="6">Peptidase S8/S53 domain-containing protein</fullName>
    </recommendedName>
</protein>
<dbReference type="Pfam" id="PF00082">
    <property type="entry name" value="Peptidase_S8"/>
    <property type="match status" value="1"/>
</dbReference>
<dbReference type="EnsemblMetazoa" id="CapteT83747">
    <property type="protein sequence ID" value="CapteP83747"/>
    <property type="gene ID" value="CapteG83747"/>
</dbReference>
<evidence type="ECO:0000313" key="9">
    <source>
        <dbReference type="Proteomes" id="UP000014760"/>
    </source>
</evidence>
<feature type="active site" description="Charge relay system" evidence="5">
    <location>
        <position position="69"/>
    </location>
</feature>
<feature type="active site" description="Charge relay system" evidence="5">
    <location>
        <position position="36"/>
    </location>
</feature>
<dbReference type="InterPro" id="IPR023827">
    <property type="entry name" value="Peptidase_S8_Asp-AS"/>
</dbReference>
<feature type="domain" description="Peptidase S8/S53" evidence="6">
    <location>
        <begin position="27"/>
        <end position="257"/>
    </location>
</feature>
<keyword evidence="9" id="KW-1185">Reference proteome</keyword>
<dbReference type="PROSITE" id="PS51892">
    <property type="entry name" value="SUBTILASE"/>
    <property type="match status" value="1"/>
</dbReference>
<dbReference type="Proteomes" id="UP000014760">
    <property type="component" value="Unassembled WGS sequence"/>
</dbReference>
<keyword evidence="4 5" id="KW-0720">Serine protease</keyword>
<dbReference type="InterPro" id="IPR000209">
    <property type="entry name" value="Peptidase_S8/S53_dom"/>
</dbReference>
<comment type="similarity">
    <text evidence="1 5">Belongs to the peptidase S8 family.</text>
</comment>
<proteinExistence type="inferred from homology"/>
<evidence type="ECO:0000256" key="4">
    <source>
        <dbReference type="ARBA" id="ARBA00022825"/>
    </source>
</evidence>
<dbReference type="Gene3D" id="3.40.50.200">
    <property type="entry name" value="Peptidase S8/S53 domain"/>
    <property type="match status" value="1"/>
</dbReference>
<dbReference type="EMBL" id="AMQN01009944">
    <property type="status" value="NOT_ANNOTATED_CDS"/>
    <property type="molecule type" value="Genomic_DNA"/>
</dbReference>
<feature type="non-terminal residue" evidence="7">
    <location>
        <position position="1"/>
    </location>
</feature>
<dbReference type="STRING" id="283909.R7U0Y8"/>
<dbReference type="PANTHER" id="PTHR43806:SF11">
    <property type="entry name" value="CEREVISIN-RELATED"/>
    <property type="match status" value="1"/>
</dbReference>
<dbReference type="EMBL" id="KB306649">
    <property type="protein sequence ID" value="ELT99674.1"/>
    <property type="molecule type" value="Genomic_DNA"/>
</dbReference>
<dbReference type="OMA" id="LRWENTR"/>
<reference evidence="9" key="1">
    <citation type="submission" date="2012-12" db="EMBL/GenBank/DDBJ databases">
        <authorList>
            <person name="Hellsten U."/>
            <person name="Grimwood J."/>
            <person name="Chapman J.A."/>
            <person name="Shapiro H."/>
            <person name="Aerts A."/>
            <person name="Otillar R.P."/>
            <person name="Terry A.Y."/>
            <person name="Boore J.L."/>
            <person name="Simakov O."/>
            <person name="Marletaz F."/>
            <person name="Cho S.-J."/>
            <person name="Edsinger-Gonzales E."/>
            <person name="Havlak P."/>
            <person name="Kuo D.-H."/>
            <person name="Larsson T."/>
            <person name="Lv J."/>
            <person name="Arendt D."/>
            <person name="Savage R."/>
            <person name="Osoegawa K."/>
            <person name="de Jong P."/>
            <person name="Lindberg D.R."/>
            <person name="Seaver E.C."/>
            <person name="Weisblat D.A."/>
            <person name="Putnam N.H."/>
            <person name="Grigoriev I.V."/>
            <person name="Rokhsar D.S."/>
        </authorList>
    </citation>
    <scope>NUCLEOTIDE SEQUENCE</scope>
    <source>
        <strain evidence="9">I ESC-2004</strain>
    </source>
</reference>
<sequence>WGLSRISSRQQPDYKTATYKYEDASDGHGVEVYVVDTGIYVQHNDFEGRATHGFTAPGITEGDDDLNGHGTHVAGIIGGAEHGVAKKASLVAVKVLNSFGSGMTSDLVAGMEYIVQQHAANNNSKSVMNLSLGMSGSAVVDEALEASIRAGVSAAVVSGNSNSDACMFSPGRVETALTAAAMDITDSMLESSNYGTCINILAPGSSIKSTFIGSPDATAVMSGSSLAGPHAAGWMARYMSAFDLSLTPAEVMEALEEISTKDVLNIPPGKEETPNRLVY</sequence>
<evidence type="ECO:0000256" key="5">
    <source>
        <dbReference type="PROSITE-ProRule" id="PRU01240"/>
    </source>
</evidence>
<dbReference type="GO" id="GO:0006508">
    <property type="term" value="P:proteolysis"/>
    <property type="evidence" value="ECO:0007669"/>
    <property type="project" value="UniProtKB-KW"/>
</dbReference>
<feature type="non-terminal residue" evidence="7">
    <location>
        <position position="279"/>
    </location>
</feature>
<dbReference type="OrthoDB" id="206201at2759"/>
<dbReference type="InterPro" id="IPR015500">
    <property type="entry name" value="Peptidase_S8_subtilisin-rel"/>
</dbReference>
<dbReference type="PRINTS" id="PR00723">
    <property type="entry name" value="SUBTILISIN"/>
</dbReference>
<dbReference type="InterPro" id="IPR036852">
    <property type="entry name" value="Peptidase_S8/S53_dom_sf"/>
</dbReference>